<keyword evidence="6" id="KW-0520">NAD</keyword>
<keyword evidence="5" id="KW-0521">NADP</keyword>
<evidence type="ECO:0008006" key="9">
    <source>
        <dbReference type="Google" id="ProtNLM"/>
    </source>
</evidence>
<dbReference type="PANTHER" id="PTHR46091:SF3">
    <property type="entry name" value="AMINE OXIDASE DOMAIN-CONTAINING PROTEIN"/>
    <property type="match status" value="1"/>
</dbReference>
<comment type="caution">
    <text evidence="7">The sequence shown here is derived from an EMBL/GenBank/DDBJ whole genome shotgun (WGS) entry which is preliminary data.</text>
</comment>
<gene>
    <name evidence="7" type="ORF">CCHLO57077_00018279</name>
</gene>
<reference evidence="7" key="1">
    <citation type="submission" date="2023-01" db="EMBL/GenBank/DDBJ databases">
        <authorList>
            <person name="Piombo E."/>
        </authorList>
    </citation>
    <scope>NUCLEOTIDE SEQUENCE</scope>
</reference>
<name>A0AA35M113_9HYPO</name>
<dbReference type="GO" id="GO:0016491">
    <property type="term" value="F:oxidoreductase activity"/>
    <property type="evidence" value="ECO:0007669"/>
    <property type="project" value="InterPro"/>
</dbReference>
<evidence type="ECO:0000256" key="1">
    <source>
        <dbReference type="ARBA" id="ARBA00005855"/>
    </source>
</evidence>
<sequence>MPNDFERFIYPDIDFLVPSDPIQYQQRLIEIYPEEASAIRKYFADLDEISKWHINGSLQTALPWPANGLTGLQRRLKDKKATQTTEEYLNSHFKSAQLKRLLASQWGDYGMVPSESAFATHALVINSYKDGGWFPKGGSSRIARTFETNIEAAGGVIKVCKEVTSIMTDQNGHVTGVKALDLSGNKPTEVEYHAPCVVINVGAHLTYKKLLPTDGDIGRRTAPVRQLVDKIGNGTSSVTLYLRLSKPVSPIGVKGENYWINTTLEHGDLDSKTKAVINGKPVFAYMSFPSSKSGDDRFHTAEVLALVNAELFSAWNATYPSGDIYGLKATAERFHGSEVLSKSYVQGLYLTGQDAASHGIAGALLGGLAAGSRVLGSFGLISIMKQVQHEAECDKCVIPNAKKCVDKMKAVVVTKTALTSTIWKLELELESQIENRHLTLLISTRTGGDGSTYVKDAEVGAKTEVELPFGAFRLQDSDRRKVFVATGTGIVPFLPMFVAMEETGQLASAQLYFGCRFAAEDITKGLSPLPNTTLCVSGELVDGNVFHGRVTQALSTLDFDPEMTEFYLCGAPAMVKESPSLAY</sequence>
<evidence type="ECO:0000256" key="6">
    <source>
        <dbReference type="ARBA" id="ARBA00023027"/>
    </source>
</evidence>
<dbReference type="InterPro" id="IPR039261">
    <property type="entry name" value="FNR_nucleotide-bd"/>
</dbReference>
<protein>
    <recommendedName>
        <fullName evidence="9">FAD-binding FR-type domain-containing protein</fullName>
    </recommendedName>
</protein>
<keyword evidence="8" id="KW-1185">Reference proteome</keyword>
<dbReference type="SUPFAM" id="SSF52343">
    <property type="entry name" value="Ferredoxin reductase-like, C-terminal NADP-linked domain"/>
    <property type="match status" value="1"/>
</dbReference>
<dbReference type="PANTHER" id="PTHR46091">
    <property type="entry name" value="BLR7054 PROTEIN"/>
    <property type="match status" value="1"/>
</dbReference>
<evidence type="ECO:0000313" key="8">
    <source>
        <dbReference type="Proteomes" id="UP001160390"/>
    </source>
</evidence>
<dbReference type="EMBL" id="CABFNP030000831">
    <property type="protein sequence ID" value="CAI6088437.1"/>
    <property type="molecule type" value="Genomic_DNA"/>
</dbReference>
<dbReference type="InterPro" id="IPR036188">
    <property type="entry name" value="FAD/NAD-bd_sf"/>
</dbReference>
<evidence type="ECO:0000256" key="2">
    <source>
        <dbReference type="ARBA" id="ARBA00022630"/>
    </source>
</evidence>
<evidence type="ECO:0000256" key="4">
    <source>
        <dbReference type="ARBA" id="ARBA00022827"/>
    </source>
</evidence>
<organism evidence="7 8">
    <name type="scientific">Clonostachys chloroleuca</name>
    <dbReference type="NCBI Taxonomy" id="1926264"/>
    <lineage>
        <taxon>Eukaryota</taxon>
        <taxon>Fungi</taxon>
        <taxon>Dikarya</taxon>
        <taxon>Ascomycota</taxon>
        <taxon>Pezizomycotina</taxon>
        <taxon>Sordariomycetes</taxon>
        <taxon>Hypocreomycetidae</taxon>
        <taxon>Hypocreales</taxon>
        <taxon>Bionectriaceae</taxon>
        <taxon>Clonostachys</taxon>
    </lineage>
</organism>
<dbReference type="Gene3D" id="3.50.50.60">
    <property type="entry name" value="FAD/NAD(P)-binding domain"/>
    <property type="match status" value="1"/>
</dbReference>
<dbReference type="AlphaFoldDB" id="A0AA35M113"/>
<evidence type="ECO:0000313" key="7">
    <source>
        <dbReference type="EMBL" id="CAI6088437.1"/>
    </source>
</evidence>
<dbReference type="SUPFAM" id="SSF51905">
    <property type="entry name" value="FAD/NAD(P)-binding domain"/>
    <property type="match status" value="1"/>
</dbReference>
<evidence type="ECO:0000256" key="5">
    <source>
        <dbReference type="ARBA" id="ARBA00022857"/>
    </source>
</evidence>
<keyword evidence="4" id="KW-0274">FAD</keyword>
<dbReference type="Gene3D" id="3.40.50.80">
    <property type="entry name" value="Nucleotide-binding domain of ferredoxin-NADP reductase (FNR) module"/>
    <property type="match status" value="1"/>
</dbReference>
<keyword evidence="3" id="KW-0732">Signal</keyword>
<dbReference type="Gene3D" id="3.90.660.50">
    <property type="match status" value="1"/>
</dbReference>
<dbReference type="Proteomes" id="UP001160390">
    <property type="component" value="Unassembled WGS sequence"/>
</dbReference>
<accession>A0AA35M113</accession>
<evidence type="ECO:0000256" key="3">
    <source>
        <dbReference type="ARBA" id="ARBA00022729"/>
    </source>
</evidence>
<keyword evidence="2" id="KW-0285">Flavoprotein</keyword>
<dbReference type="InterPro" id="IPR052206">
    <property type="entry name" value="Retinol_saturase"/>
</dbReference>
<comment type="similarity">
    <text evidence="1">Belongs to the carotenoid/retinoid oxidoreductase family. CrtISO subfamily.</text>
</comment>
<proteinExistence type="inferred from homology"/>